<name>A0ABQ7JX92_9FUNG</name>
<evidence type="ECO:0000256" key="1">
    <source>
        <dbReference type="SAM" id="Phobius"/>
    </source>
</evidence>
<dbReference type="EMBL" id="JAAAIM010000554">
    <property type="protein sequence ID" value="KAG0286671.1"/>
    <property type="molecule type" value="Genomic_DNA"/>
</dbReference>
<evidence type="ECO:0000313" key="3">
    <source>
        <dbReference type="Proteomes" id="UP001194696"/>
    </source>
</evidence>
<evidence type="ECO:0000313" key="2">
    <source>
        <dbReference type="EMBL" id="KAG0286671.1"/>
    </source>
</evidence>
<feature type="transmembrane region" description="Helical" evidence="1">
    <location>
        <begin position="156"/>
        <end position="178"/>
    </location>
</feature>
<reference evidence="2 3" key="1">
    <citation type="journal article" date="2020" name="Fungal Divers.">
        <title>Resolving the Mortierellaceae phylogeny through synthesis of multi-gene phylogenetics and phylogenomics.</title>
        <authorList>
            <person name="Vandepol N."/>
            <person name="Liber J."/>
            <person name="Desiro A."/>
            <person name="Na H."/>
            <person name="Kennedy M."/>
            <person name="Barry K."/>
            <person name="Grigoriev I.V."/>
            <person name="Miller A.N."/>
            <person name="O'Donnell K."/>
            <person name="Stajich J.E."/>
            <person name="Bonito G."/>
        </authorList>
    </citation>
    <scope>NUCLEOTIDE SEQUENCE [LARGE SCALE GENOMIC DNA]</scope>
    <source>
        <strain evidence="2 3">AD045</strain>
    </source>
</reference>
<proteinExistence type="predicted"/>
<keyword evidence="3" id="KW-1185">Reference proteome</keyword>
<sequence>MSGLLLLGLHKEFMMDANWTERIYFTLPIIILPVVFRSYLNLKSSADGVSGTDSKRVAYLPRLTKSPSEHYVSEFNLDAFLFLSMDASYIYYLRALIGGKKIPVRVYLSSLVSDSKLSAFLASHYTLVDNDNDIIRGGDDIEQQSATTTMSTKIKLVYSFIASVLVINTYLIVTTMYWDYICLQESTFAVLTTVEEYKQMTEYRFPAWGTKYMCNFPSSGHPETLFALATAYVTTTAWSKLPTKNVLSAWIRMWSTTFSNNDNYSDRSGGSLFAIKKIH</sequence>
<feature type="transmembrane region" description="Helical" evidence="1">
    <location>
        <begin position="23"/>
        <end position="40"/>
    </location>
</feature>
<protein>
    <submittedName>
        <fullName evidence="2">Uncharacterized protein</fullName>
    </submittedName>
</protein>
<keyword evidence="1" id="KW-0472">Membrane</keyword>
<keyword evidence="1" id="KW-0812">Transmembrane</keyword>
<gene>
    <name evidence="2" type="ORF">BGZ96_009263</name>
</gene>
<accession>A0ABQ7JX92</accession>
<organism evidence="2 3">
    <name type="scientific">Linnemannia gamsii</name>
    <dbReference type="NCBI Taxonomy" id="64522"/>
    <lineage>
        <taxon>Eukaryota</taxon>
        <taxon>Fungi</taxon>
        <taxon>Fungi incertae sedis</taxon>
        <taxon>Mucoromycota</taxon>
        <taxon>Mortierellomycotina</taxon>
        <taxon>Mortierellomycetes</taxon>
        <taxon>Mortierellales</taxon>
        <taxon>Mortierellaceae</taxon>
        <taxon>Linnemannia</taxon>
    </lineage>
</organism>
<dbReference type="Proteomes" id="UP001194696">
    <property type="component" value="Unassembled WGS sequence"/>
</dbReference>
<comment type="caution">
    <text evidence="2">The sequence shown here is derived from an EMBL/GenBank/DDBJ whole genome shotgun (WGS) entry which is preliminary data.</text>
</comment>
<keyword evidence="1" id="KW-1133">Transmembrane helix</keyword>